<gene>
    <name evidence="5" type="ORF">KHLLAP_LOCUS10562</name>
</gene>
<feature type="signal peptide" evidence="3">
    <location>
        <begin position="1"/>
        <end position="18"/>
    </location>
</feature>
<accession>A0AAI8VT00</accession>
<feature type="chain" id="PRO_5042317771" description="Carboxylic ester hydrolase" evidence="3">
    <location>
        <begin position="19"/>
        <end position="672"/>
    </location>
</feature>
<dbReference type="PROSITE" id="PS00122">
    <property type="entry name" value="CARBOXYLESTERASE_B_1"/>
    <property type="match status" value="1"/>
</dbReference>
<protein>
    <recommendedName>
        <fullName evidence="3">Carboxylic ester hydrolase</fullName>
        <ecNumber evidence="3">3.1.1.-</ecNumber>
    </recommendedName>
</protein>
<feature type="domain" description="Carboxylesterase type B" evidence="4">
    <location>
        <begin position="170"/>
        <end position="455"/>
    </location>
</feature>
<dbReference type="PANTHER" id="PTHR43142">
    <property type="entry name" value="CARBOXYLIC ESTER HYDROLASE"/>
    <property type="match status" value="1"/>
</dbReference>
<comment type="similarity">
    <text evidence="1 3">Belongs to the type-B carboxylesterase/lipase family.</text>
</comment>
<evidence type="ECO:0000313" key="6">
    <source>
        <dbReference type="Proteomes" id="UP001295740"/>
    </source>
</evidence>
<keyword evidence="2 3" id="KW-0378">Hydrolase</keyword>
<evidence type="ECO:0000256" key="1">
    <source>
        <dbReference type="ARBA" id="ARBA00005964"/>
    </source>
</evidence>
<dbReference type="InterPro" id="IPR002018">
    <property type="entry name" value="CarbesteraseB"/>
</dbReference>
<dbReference type="InterPro" id="IPR019826">
    <property type="entry name" value="Carboxylesterase_B_AS"/>
</dbReference>
<keyword evidence="3" id="KW-0732">Signal</keyword>
<name>A0AAI8VT00_9PEZI</name>
<evidence type="ECO:0000259" key="4">
    <source>
        <dbReference type="Pfam" id="PF00135"/>
    </source>
</evidence>
<dbReference type="InterPro" id="IPR029058">
    <property type="entry name" value="AB_hydrolase_fold"/>
</dbReference>
<proteinExistence type="inferred from homology"/>
<dbReference type="Gene3D" id="3.40.50.1820">
    <property type="entry name" value="alpha/beta hydrolase"/>
    <property type="match status" value="1"/>
</dbReference>
<keyword evidence="6" id="KW-1185">Reference proteome</keyword>
<dbReference type="Pfam" id="PF00135">
    <property type="entry name" value="COesterase"/>
    <property type="match status" value="1"/>
</dbReference>
<reference evidence="5" key="1">
    <citation type="submission" date="2023-10" db="EMBL/GenBank/DDBJ databases">
        <authorList>
            <person name="Hackl T."/>
        </authorList>
    </citation>
    <scope>NUCLEOTIDE SEQUENCE</scope>
</reference>
<dbReference type="GO" id="GO:0016787">
    <property type="term" value="F:hydrolase activity"/>
    <property type="evidence" value="ECO:0007669"/>
    <property type="project" value="UniProtKB-KW"/>
</dbReference>
<evidence type="ECO:0000256" key="3">
    <source>
        <dbReference type="RuleBase" id="RU361235"/>
    </source>
</evidence>
<evidence type="ECO:0000256" key="2">
    <source>
        <dbReference type="ARBA" id="ARBA00022801"/>
    </source>
</evidence>
<sequence>MLPEIVALAVFSAFGADAAPSPKTLNSTITLLVDNDLQGADSPAPSSGVVLLEARSLADAINSCHALGEQLWSPESAAVNIQSNLNYIKFADLAQGYSQFWIASTNSTPRCIDINGQTALANSSLWLPVLCSQTAPFSNETFQDASEKWQVTLQSNNEYITGFRDRYSFRFLGVRYAPQPKRFTYSAPYTGNGSEVSATGYASECAQVVYSYIGSEDCLFVNIWTSYLPRPQSLGTKLRPVMFWIYGGGWTIGSINDATFDGGNMASRGDVVVVAINYRLSTLGFLALDDGVTNGNYALADQINALNWVRKNIKDFGGDPDKITIFGQSAGAGSVRALIASPEAIGKFAGAIPVSNLGGLNYGTTYSEYLTIEEEMVDAGDAILASTNCTTATSQVDCLRAIPADTLLSLDDVARYLVMDGTYLTSDELQLNGSALPVHLMIGTTRDDGGPIIGFPATTNQSMYLASQGWAVPPADLFPVPSTANQTLALFNSSTRLATDGMFRCIDQATVYAGLQNDRFGPVFFYQFNRTYQTTGWPGLDVCEPPKTADHPNGDPSGEYFKCHSGDLYLIFGNLAREGLPMRDENDLPFEQFVLDSFSSFARTFDPNPDFGYLAARGYIETLEELTSFGSWKPSTKNGMTLRTLQWPTVQGSFEELEQCEALGLGLDYYLR</sequence>
<dbReference type="SUPFAM" id="SSF53474">
    <property type="entry name" value="alpha/beta-Hydrolases"/>
    <property type="match status" value="1"/>
</dbReference>
<organism evidence="5 6">
    <name type="scientific">Anthostomella pinea</name>
    <dbReference type="NCBI Taxonomy" id="933095"/>
    <lineage>
        <taxon>Eukaryota</taxon>
        <taxon>Fungi</taxon>
        <taxon>Dikarya</taxon>
        <taxon>Ascomycota</taxon>
        <taxon>Pezizomycotina</taxon>
        <taxon>Sordariomycetes</taxon>
        <taxon>Xylariomycetidae</taxon>
        <taxon>Xylariales</taxon>
        <taxon>Xylariaceae</taxon>
        <taxon>Anthostomella</taxon>
    </lineage>
</organism>
<dbReference type="EMBL" id="CAUWAG010000013">
    <property type="protein sequence ID" value="CAJ2510094.1"/>
    <property type="molecule type" value="Genomic_DNA"/>
</dbReference>
<dbReference type="PANTHER" id="PTHR43142:SF3">
    <property type="entry name" value="PUTATIVE (AFU_ORTHOLOGUE AFUA_3G09070)-RELATED"/>
    <property type="match status" value="1"/>
</dbReference>
<comment type="caution">
    <text evidence="5">The sequence shown here is derived from an EMBL/GenBank/DDBJ whole genome shotgun (WGS) entry which is preliminary data.</text>
</comment>
<dbReference type="Proteomes" id="UP001295740">
    <property type="component" value="Unassembled WGS sequence"/>
</dbReference>
<dbReference type="EC" id="3.1.1.-" evidence="3"/>
<dbReference type="AlphaFoldDB" id="A0AAI8VT00"/>
<evidence type="ECO:0000313" key="5">
    <source>
        <dbReference type="EMBL" id="CAJ2510094.1"/>
    </source>
</evidence>